<accession>A0A914YXR1</accession>
<feature type="compositionally biased region" description="Low complexity" evidence="1">
    <location>
        <begin position="45"/>
        <end position="68"/>
    </location>
</feature>
<dbReference type="AlphaFoldDB" id="A0A914YXR1"/>
<dbReference type="WBParaSite" id="PSU_v2.g4746.t1">
    <property type="protein sequence ID" value="PSU_v2.g4746.t1"/>
    <property type="gene ID" value="PSU_v2.g4746"/>
</dbReference>
<feature type="region of interest" description="Disordered" evidence="1">
    <location>
        <begin position="1"/>
        <end position="104"/>
    </location>
</feature>
<dbReference type="Proteomes" id="UP000887577">
    <property type="component" value="Unplaced"/>
</dbReference>
<keyword evidence="2" id="KW-1185">Reference proteome</keyword>
<protein>
    <submittedName>
        <fullName evidence="3">Uncharacterized protein</fullName>
    </submittedName>
</protein>
<evidence type="ECO:0000313" key="2">
    <source>
        <dbReference type="Proteomes" id="UP000887577"/>
    </source>
</evidence>
<organism evidence="2 3">
    <name type="scientific">Panagrolaimus superbus</name>
    <dbReference type="NCBI Taxonomy" id="310955"/>
    <lineage>
        <taxon>Eukaryota</taxon>
        <taxon>Metazoa</taxon>
        <taxon>Ecdysozoa</taxon>
        <taxon>Nematoda</taxon>
        <taxon>Chromadorea</taxon>
        <taxon>Rhabditida</taxon>
        <taxon>Tylenchina</taxon>
        <taxon>Panagrolaimomorpha</taxon>
        <taxon>Panagrolaimoidea</taxon>
        <taxon>Panagrolaimidae</taxon>
        <taxon>Panagrolaimus</taxon>
    </lineage>
</organism>
<feature type="compositionally biased region" description="Low complexity" evidence="1">
    <location>
        <begin position="84"/>
        <end position="104"/>
    </location>
</feature>
<sequence>MSNSILSDLINADDTSPPPSQLQTAAPQLSYAHAPPSSHPTQFTPHQSFQSQSSSQQSFQSQPSSQHQGFYPQSNIGPSPFYPPQYSQQQQFYSHYPQQQSFAPQQEPIEIDDEEEYEPESPIEPPKPRTELDIAINGLDGDDPLPATPLMICTDRLYQSFNNLILDFFPEPRLAVPPQGDIKESAEFNVKTVRLFL</sequence>
<evidence type="ECO:0000256" key="1">
    <source>
        <dbReference type="SAM" id="MobiDB-lite"/>
    </source>
</evidence>
<evidence type="ECO:0000313" key="3">
    <source>
        <dbReference type="WBParaSite" id="PSU_v2.g4746.t1"/>
    </source>
</evidence>
<proteinExistence type="predicted"/>
<name>A0A914YXR1_9BILA</name>
<reference evidence="3" key="1">
    <citation type="submission" date="2022-11" db="UniProtKB">
        <authorList>
            <consortium name="WormBaseParasite"/>
        </authorList>
    </citation>
    <scope>IDENTIFICATION</scope>
</reference>